<feature type="region of interest" description="Disordered" evidence="6">
    <location>
        <begin position="280"/>
        <end position="301"/>
    </location>
</feature>
<evidence type="ECO:0000256" key="1">
    <source>
        <dbReference type="ARBA" id="ARBA00007074"/>
    </source>
</evidence>
<name>A0ABW5FQV7_9PSEU</name>
<dbReference type="EMBL" id="JBHUKR010000006">
    <property type="protein sequence ID" value="MFD2416989.1"/>
    <property type="molecule type" value="Genomic_DNA"/>
</dbReference>
<gene>
    <name evidence="9" type="ORF">ACFSXZ_11715</name>
</gene>
<feature type="chain" id="PRO_5046204807" evidence="7">
    <location>
        <begin position="18"/>
        <end position="439"/>
    </location>
</feature>
<evidence type="ECO:0000313" key="10">
    <source>
        <dbReference type="Proteomes" id="UP001597417"/>
    </source>
</evidence>
<organism evidence="9 10">
    <name type="scientific">Amycolatopsis pigmentata</name>
    <dbReference type="NCBI Taxonomy" id="450801"/>
    <lineage>
        <taxon>Bacteria</taxon>
        <taxon>Bacillati</taxon>
        <taxon>Actinomycetota</taxon>
        <taxon>Actinomycetes</taxon>
        <taxon>Pseudonocardiales</taxon>
        <taxon>Pseudonocardiaceae</taxon>
        <taxon>Amycolatopsis</taxon>
    </lineage>
</organism>
<keyword evidence="4" id="KW-0788">Thiol protease</keyword>
<dbReference type="Pfam" id="PF00877">
    <property type="entry name" value="NLPC_P60"/>
    <property type="match status" value="1"/>
</dbReference>
<comment type="similarity">
    <text evidence="1">Belongs to the peptidase C40 family.</text>
</comment>
<evidence type="ECO:0000259" key="8">
    <source>
        <dbReference type="PROSITE" id="PS51935"/>
    </source>
</evidence>
<dbReference type="SUPFAM" id="SSF54001">
    <property type="entry name" value="Cysteine proteinases"/>
    <property type="match status" value="1"/>
</dbReference>
<comment type="caution">
    <text evidence="9">The sequence shown here is derived from an EMBL/GenBank/DDBJ whole genome shotgun (WGS) entry which is preliminary data.</text>
</comment>
<evidence type="ECO:0000256" key="7">
    <source>
        <dbReference type="SAM" id="SignalP"/>
    </source>
</evidence>
<dbReference type="PANTHER" id="PTHR47359:SF3">
    <property type="entry name" value="NLP_P60 DOMAIN-CONTAINING PROTEIN-RELATED"/>
    <property type="match status" value="1"/>
</dbReference>
<keyword evidence="7" id="KW-0732">Signal</keyword>
<evidence type="ECO:0000256" key="3">
    <source>
        <dbReference type="ARBA" id="ARBA00022801"/>
    </source>
</evidence>
<dbReference type="SUPFAM" id="SSF56954">
    <property type="entry name" value="Outer membrane efflux proteins (OEP)"/>
    <property type="match status" value="1"/>
</dbReference>
<feature type="coiled-coil region" evidence="5">
    <location>
        <begin position="54"/>
        <end position="81"/>
    </location>
</feature>
<dbReference type="InterPro" id="IPR038765">
    <property type="entry name" value="Papain-like_cys_pep_sf"/>
</dbReference>
<feature type="region of interest" description="Disordered" evidence="6">
    <location>
        <begin position="192"/>
        <end position="238"/>
    </location>
</feature>
<feature type="region of interest" description="Disordered" evidence="6">
    <location>
        <begin position="28"/>
        <end position="53"/>
    </location>
</feature>
<dbReference type="InterPro" id="IPR000064">
    <property type="entry name" value="NLP_P60_dom"/>
</dbReference>
<dbReference type="Gene3D" id="3.90.1720.10">
    <property type="entry name" value="endopeptidase domain like (from Nostoc punctiforme)"/>
    <property type="match status" value="1"/>
</dbReference>
<keyword evidence="3" id="KW-0378">Hydrolase</keyword>
<sequence>MAAVRGLIVGTMVTVVAALGAAGTCAAVPPPPPNPSDAEIDSGRAAADGKAGEVGELTSRVARAEARLAELRAASELKRERANKAMVDLVAAQDAANASADDAAAARKESGAADAQAEVARGELDRFVTASFEQGSMIGSIAAFLGSPSPQDLLDRVELLSAVGRGRNDAVRTMDQASTDKANKDAAARASLRTARQRQDEAAQAQRDADAARDEAERADQDQVAETARLESERDTAERQLFAAQQRVDGLRDQRRAYDDWVARQQSEEQQAIRLVSAKTGGGKTDNAPSVAAPAAPPGSSPLVERVVSRALAQVGKPYAWGGGNSNGATRGIRDGGVADRYGDYNKIGFDCSGLMVYAFAGVATLPHYAGYQYNAGRHVPLAQMRRGDMLFWGVREIHHVALYLGNGVMVEAPESGKTVRVTPVRYADIVPFATRVVG</sequence>
<keyword evidence="10" id="KW-1185">Reference proteome</keyword>
<evidence type="ECO:0000256" key="4">
    <source>
        <dbReference type="ARBA" id="ARBA00022807"/>
    </source>
</evidence>
<dbReference type="PROSITE" id="PS51935">
    <property type="entry name" value="NLPC_P60"/>
    <property type="match status" value="1"/>
</dbReference>
<reference evidence="10" key="1">
    <citation type="journal article" date="2019" name="Int. J. Syst. Evol. Microbiol.">
        <title>The Global Catalogue of Microorganisms (GCM) 10K type strain sequencing project: providing services to taxonomists for standard genome sequencing and annotation.</title>
        <authorList>
            <consortium name="The Broad Institute Genomics Platform"/>
            <consortium name="The Broad Institute Genome Sequencing Center for Infectious Disease"/>
            <person name="Wu L."/>
            <person name="Ma J."/>
        </authorList>
    </citation>
    <scope>NUCLEOTIDE SEQUENCE [LARGE SCALE GENOMIC DNA]</scope>
    <source>
        <strain evidence="10">CGMCC 4.7645</strain>
    </source>
</reference>
<feature type="compositionally biased region" description="Basic and acidic residues" evidence="6">
    <location>
        <begin position="228"/>
        <end position="238"/>
    </location>
</feature>
<keyword evidence="5" id="KW-0175">Coiled coil</keyword>
<dbReference type="RefSeq" id="WP_378264276.1">
    <property type="nucleotide sequence ID" value="NZ_JBHUKR010000006.1"/>
</dbReference>
<dbReference type="Proteomes" id="UP001597417">
    <property type="component" value="Unassembled WGS sequence"/>
</dbReference>
<evidence type="ECO:0000256" key="2">
    <source>
        <dbReference type="ARBA" id="ARBA00022670"/>
    </source>
</evidence>
<dbReference type="InterPro" id="IPR051794">
    <property type="entry name" value="PG_Endopeptidase_C40"/>
</dbReference>
<evidence type="ECO:0000313" key="9">
    <source>
        <dbReference type="EMBL" id="MFD2416989.1"/>
    </source>
</evidence>
<feature type="signal peptide" evidence="7">
    <location>
        <begin position="1"/>
        <end position="17"/>
    </location>
</feature>
<feature type="compositionally biased region" description="Basic and acidic residues" evidence="6">
    <location>
        <begin position="197"/>
        <end position="221"/>
    </location>
</feature>
<feature type="domain" description="NlpC/P60" evidence="8">
    <location>
        <begin position="301"/>
        <end position="439"/>
    </location>
</feature>
<proteinExistence type="inferred from homology"/>
<accession>A0ABW5FQV7</accession>
<keyword evidence="2" id="KW-0645">Protease</keyword>
<evidence type="ECO:0000256" key="6">
    <source>
        <dbReference type="SAM" id="MobiDB-lite"/>
    </source>
</evidence>
<protein>
    <submittedName>
        <fullName evidence="9">NlpC/P60 family protein</fullName>
    </submittedName>
</protein>
<evidence type="ECO:0000256" key="5">
    <source>
        <dbReference type="SAM" id="Coils"/>
    </source>
</evidence>
<dbReference type="PANTHER" id="PTHR47359">
    <property type="entry name" value="PEPTIDOGLYCAN DL-ENDOPEPTIDASE CWLO"/>
    <property type="match status" value="1"/>
</dbReference>